<feature type="region of interest" description="Disordered" evidence="1">
    <location>
        <begin position="1"/>
        <end position="72"/>
    </location>
</feature>
<feature type="compositionally biased region" description="Basic and acidic residues" evidence="1">
    <location>
        <begin position="1"/>
        <end position="40"/>
    </location>
</feature>
<reference evidence="2" key="1">
    <citation type="submission" date="2023-07" db="EMBL/GenBank/DDBJ databases">
        <title>Black Yeasts Isolated from many extreme environments.</title>
        <authorList>
            <person name="Coleine C."/>
            <person name="Stajich J.E."/>
            <person name="Selbmann L."/>
        </authorList>
    </citation>
    <scope>NUCLEOTIDE SEQUENCE</scope>
    <source>
        <strain evidence="2">CCFEE 5485</strain>
    </source>
</reference>
<dbReference type="AlphaFoldDB" id="A0AAE0WYK9"/>
<proteinExistence type="predicted"/>
<accession>A0AAE0WYK9</accession>
<name>A0AAE0WYK9_9PEZI</name>
<keyword evidence="3" id="KW-1185">Reference proteome</keyword>
<organism evidence="2 3">
    <name type="scientific">Recurvomyces mirabilis</name>
    <dbReference type="NCBI Taxonomy" id="574656"/>
    <lineage>
        <taxon>Eukaryota</taxon>
        <taxon>Fungi</taxon>
        <taxon>Dikarya</taxon>
        <taxon>Ascomycota</taxon>
        <taxon>Pezizomycotina</taxon>
        <taxon>Dothideomycetes</taxon>
        <taxon>Dothideomycetidae</taxon>
        <taxon>Mycosphaerellales</taxon>
        <taxon>Teratosphaeriaceae</taxon>
        <taxon>Recurvomyces</taxon>
    </lineage>
</organism>
<evidence type="ECO:0000256" key="1">
    <source>
        <dbReference type="SAM" id="MobiDB-lite"/>
    </source>
</evidence>
<sequence length="72" mass="7516">MSGLMDKVKDAGQGMLDKKSQPGDGVERKADDGANSKIDDVANQAGVPQGDDQQIDKVADAKVNSDIPFGNN</sequence>
<dbReference type="Proteomes" id="UP001274830">
    <property type="component" value="Unassembled WGS sequence"/>
</dbReference>
<gene>
    <name evidence="2" type="ORF">LTR78_000623</name>
</gene>
<protein>
    <recommendedName>
        <fullName evidence="4">Antitoxin</fullName>
    </recommendedName>
</protein>
<evidence type="ECO:0000313" key="3">
    <source>
        <dbReference type="Proteomes" id="UP001274830"/>
    </source>
</evidence>
<evidence type="ECO:0008006" key="4">
    <source>
        <dbReference type="Google" id="ProtNLM"/>
    </source>
</evidence>
<evidence type="ECO:0000313" key="2">
    <source>
        <dbReference type="EMBL" id="KAK3680245.1"/>
    </source>
</evidence>
<comment type="caution">
    <text evidence="2">The sequence shown here is derived from an EMBL/GenBank/DDBJ whole genome shotgun (WGS) entry which is preliminary data.</text>
</comment>
<dbReference type="EMBL" id="JAUTXT010000001">
    <property type="protein sequence ID" value="KAK3680245.1"/>
    <property type="molecule type" value="Genomic_DNA"/>
</dbReference>